<dbReference type="AlphaFoldDB" id="A0A7X0NY67"/>
<reference evidence="2 3" key="1">
    <citation type="submission" date="2020-08" db="EMBL/GenBank/DDBJ databases">
        <title>Sequencing the genomes of 1000 actinobacteria strains.</title>
        <authorList>
            <person name="Klenk H.-P."/>
        </authorList>
    </citation>
    <scope>NUCLEOTIDE SEQUENCE [LARGE SCALE GENOMIC DNA]</scope>
    <source>
        <strain evidence="2 3">DSM 43768</strain>
    </source>
</reference>
<feature type="compositionally biased region" description="Basic and acidic residues" evidence="1">
    <location>
        <begin position="38"/>
        <end position="51"/>
    </location>
</feature>
<dbReference type="Proteomes" id="UP000565579">
    <property type="component" value="Unassembled WGS sequence"/>
</dbReference>
<evidence type="ECO:0000256" key="1">
    <source>
        <dbReference type="SAM" id="MobiDB-lite"/>
    </source>
</evidence>
<evidence type="ECO:0000313" key="3">
    <source>
        <dbReference type="Proteomes" id="UP000565579"/>
    </source>
</evidence>
<gene>
    <name evidence="2" type="ORF">HD593_006612</name>
</gene>
<feature type="region of interest" description="Disordered" evidence="1">
    <location>
        <begin position="19"/>
        <end position="80"/>
    </location>
</feature>
<evidence type="ECO:0000313" key="2">
    <source>
        <dbReference type="EMBL" id="MBB6551817.1"/>
    </source>
</evidence>
<proteinExistence type="predicted"/>
<sequence length="80" mass="8050">MTGRVTPSDGLVLAGEAHAVLSPGEPDAGDAVGGVRAAEQRDPAPGDDRGPYAKGIAKRQQPPTPTAPGRPCGPSRERPG</sequence>
<protein>
    <submittedName>
        <fullName evidence="2">Uncharacterized protein</fullName>
    </submittedName>
</protein>
<organism evidence="2 3">
    <name type="scientific">Nonomuraea rubra</name>
    <dbReference type="NCBI Taxonomy" id="46180"/>
    <lineage>
        <taxon>Bacteria</taxon>
        <taxon>Bacillati</taxon>
        <taxon>Actinomycetota</taxon>
        <taxon>Actinomycetes</taxon>
        <taxon>Streptosporangiales</taxon>
        <taxon>Streptosporangiaceae</taxon>
        <taxon>Nonomuraea</taxon>
    </lineage>
</organism>
<dbReference type="RefSeq" id="WP_185105824.1">
    <property type="nucleotide sequence ID" value="NZ_BAAAXY010000275.1"/>
</dbReference>
<dbReference type="EMBL" id="JACHMI010000001">
    <property type="protein sequence ID" value="MBB6551817.1"/>
    <property type="molecule type" value="Genomic_DNA"/>
</dbReference>
<comment type="caution">
    <text evidence="2">The sequence shown here is derived from an EMBL/GenBank/DDBJ whole genome shotgun (WGS) entry which is preliminary data.</text>
</comment>
<keyword evidence="3" id="KW-1185">Reference proteome</keyword>
<name>A0A7X0NY67_9ACTN</name>
<accession>A0A7X0NY67</accession>